<dbReference type="PROSITE" id="PS50297">
    <property type="entry name" value="ANK_REP_REGION"/>
    <property type="match status" value="3"/>
</dbReference>
<dbReference type="Proteomes" id="UP000054266">
    <property type="component" value="Unassembled WGS sequence"/>
</dbReference>
<organism evidence="6 7">
    <name type="scientific">Phialophora macrospora</name>
    <dbReference type="NCBI Taxonomy" id="1851006"/>
    <lineage>
        <taxon>Eukaryota</taxon>
        <taxon>Fungi</taxon>
        <taxon>Dikarya</taxon>
        <taxon>Ascomycota</taxon>
        <taxon>Pezizomycotina</taxon>
        <taxon>Eurotiomycetes</taxon>
        <taxon>Chaetothyriomycetidae</taxon>
        <taxon>Chaetothyriales</taxon>
        <taxon>Herpotrichiellaceae</taxon>
        <taxon>Phialophora</taxon>
    </lineage>
</organism>
<dbReference type="PROSITE" id="PS50088">
    <property type="entry name" value="ANK_REPEAT"/>
    <property type="match status" value="3"/>
</dbReference>
<dbReference type="Gene3D" id="1.25.40.20">
    <property type="entry name" value="Ankyrin repeat-containing domain"/>
    <property type="match status" value="3"/>
</dbReference>
<name>A0A0D2CLD5_9EURO</name>
<dbReference type="Pfam" id="PF12796">
    <property type="entry name" value="Ank_2"/>
    <property type="match status" value="3"/>
</dbReference>
<gene>
    <name evidence="6" type="ORF">PV04_08245</name>
</gene>
<dbReference type="Pfam" id="PF24883">
    <property type="entry name" value="NPHP3_N"/>
    <property type="match status" value="1"/>
</dbReference>
<dbReference type="InterPro" id="IPR036770">
    <property type="entry name" value="Ankyrin_rpt-contain_sf"/>
</dbReference>
<feature type="repeat" description="ANK" evidence="3">
    <location>
        <begin position="818"/>
        <end position="839"/>
    </location>
</feature>
<accession>A0A0D2CLD5</accession>
<protein>
    <recommendedName>
        <fullName evidence="5">NACHT domain-containing protein</fullName>
    </recommendedName>
</protein>
<feature type="domain" description="NACHT" evidence="5">
    <location>
        <begin position="91"/>
        <end position="241"/>
    </location>
</feature>
<dbReference type="EMBL" id="KN846960">
    <property type="protein sequence ID" value="KIW66036.1"/>
    <property type="molecule type" value="Genomic_DNA"/>
</dbReference>
<feature type="compositionally biased region" description="Polar residues" evidence="4">
    <location>
        <begin position="921"/>
        <end position="933"/>
    </location>
</feature>
<feature type="region of interest" description="Disordered" evidence="4">
    <location>
        <begin position="911"/>
        <end position="933"/>
    </location>
</feature>
<dbReference type="Gene3D" id="3.40.50.300">
    <property type="entry name" value="P-loop containing nucleotide triphosphate hydrolases"/>
    <property type="match status" value="1"/>
</dbReference>
<dbReference type="SUPFAM" id="SSF48403">
    <property type="entry name" value="Ankyrin repeat"/>
    <property type="match status" value="2"/>
</dbReference>
<dbReference type="InterPro" id="IPR002110">
    <property type="entry name" value="Ankyrin_rpt"/>
</dbReference>
<evidence type="ECO:0000256" key="2">
    <source>
        <dbReference type="ARBA" id="ARBA00023043"/>
    </source>
</evidence>
<keyword evidence="7" id="KW-1185">Reference proteome</keyword>
<dbReference type="InterPro" id="IPR007111">
    <property type="entry name" value="NACHT_NTPase"/>
</dbReference>
<dbReference type="InterPro" id="IPR056884">
    <property type="entry name" value="NPHP3-like_N"/>
</dbReference>
<evidence type="ECO:0000256" key="1">
    <source>
        <dbReference type="ARBA" id="ARBA00022737"/>
    </source>
</evidence>
<evidence type="ECO:0000313" key="6">
    <source>
        <dbReference type="EMBL" id="KIW66036.1"/>
    </source>
</evidence>
<evidence type="ECO:0000259" key="5">
    <source>
        <dbReference type="PROSITE" id="PS50837"/>
    </source>
</evidence>
<evidence type="ECO:0000256" key="3">
    <source>
        <dbReference type="PROSITE-ProRule" id="PRU00023"/>
    </source>
</evidence>
<dbReference type="SUPFAM" id="SSF52540">
    <property type="entry name" value="P-loop containing nucleoside triphosphate hydrolases"/>
    <property type="match status" value="1"/>
</dbReference>
<dbReference type="PANTHER" id="PTHR24198:SF165">
    <property type="entry name" value="ANKYRIN REPEAT-CONTAINING PROTEIN-RELATED"/>
    <property type="match status" value="1"/>
</dbReference>
<dbReference type="PROSITE" id="PS50837">
    <property type="entry name" value="NACHT"/>
    <property type="match status" value="1"/>
</dbReference>
<proteinExistence type="predicted"/>
<dbReference type="STRING" id="5601.A0A0D2CLD5"/>
<feature type="repeat" description="ANK" evidence="3">
    <location>
        <begin position="571"/>
        <end position="593"/>
    </location>
</feature>
<feature type="repeat" description="ANK" evidence="3">
    <location>
        <begin position="679"/>
        <end position="711"/>
    </location>
</feature>
<dbReference type="PANTHER" id="PTHR24198">
    <property type="entry name" value="ANKYRIN REPEAT AND PROTEIN KINASE DOMAIN-CONTAINING PROTEIN"/>
    <property type="match status" value="1"/>
</dbReference>
<dbReference type="Pfam" id="PF00023">
    <property type="entry name" value="Ank"/>
    <property type="match status" value="1"/>
</dbReference>
<evidence type="ECO:0000256" key="4">
    <source>
        <dbReference type="SAM" id="MobiDB-lite"/>
    </source>
</evidence>
<reference evidence="6 7" key="1">
    <citation type="submission" date="2015-01" db="EMBL/GenBank/DDBJ databases">
        <title>The Genome Sequence of Capronia semiimmersa CBS27337.</title>
        <authorList>
            <consortium name="The Broad Institute Genomics Platform"/>
            <person name="Cuomo C."/>
            <person name="de Hoog S."/>
            <person name="Gorbushina A."/>
            <person name="Stielow B."/>
            <person name="Teixiera M."/>
            <person name="Abouelleil A."/>
            <person name="Chapman S.B."/>
            <person name="Priest M."/>
            <person name="Young S.K."/>
            <person name="Wortman J."/>
            <person name="Nusbaum C."/>
            <person name="Birren B."/>
        </authorList>
    </citation>
    <scope>NUCLEOTIDE SEQUENCE [LARGE SCALE GENOMIC DNA]</scope>
    <source>
        <strain evidence="6 7">CBS 27337</strain>
    </source>
</reference>
<keyword evidence="2 3" id="KW-0040">ANK repeat</keyword>
<keyword evidence="1" id="KW-0677">Repeat</keyword>
<dbReference type="InterPro" id="IPR027417">
    <property type="entry name" value="P-loop_NTPase"/>
</dbReference>
<dbReference type="HOGENOM" id="CLU_337381_0_0_1"/>
<dbReference type="AlphaFoldDB" id="A0A0D2CLD5"/>
<dbReference type="SMART" id="SM00248">
    <property type="entry name" value="ANK"/>
    <property type="match status" value="10"/>
</dbReference>
<sequence length="933" mass="104712">MAPPATQFTQHGNTSRSNIVFGPQTLNSDQISFGSRQSSDSSYRKMMEAFSKDCDYDYDSFHYDVKRPYGPTCGWSQDQPDINSWLNDTSSLMWLVGGPGIGKTVLARYLIESLRKHDGKGKQTIYFFCDPEKKDGHKAVYILRCLIYQCMTIAKTLGKKHVKPIYERFGPHLLSSNYRLAQLFVNMMSDPGSEEWYCIIDALDDCDEGETKTLLEGIMAKTQGVDGEYPGSLRLLITSRPCRAIKSAISTLQNAKVVHFTDAAGKQLNEADIAAYISDHVAKLDQYATEKKPSMEKQLVKEAAGSFTWTVSMIQQVTNKHPDWYNELLAGIPSEMEAMVKRIVDRATAESVLLLRLLAVVERPLSVTELATLITMNRSPFAILFALGSTAAAIRDKIRFGEEALKTRQDEILFFHPSMPKHLRKIWTEDDFRETHLKVAEACLIYLNSIGDSHKPLQARWKSECGADYKTLIGALPLLEYSAVHWPTHLRCAGSDGASRLWPFLRQCLSSHTKRELSFQVYRFWHHDDYIKGQSILHLLALHNLTSIVRLVIVGRFDLVARWDVDAMDSSGRTPLWWAVKKGHKDIVSLLLEYRSVDCNIQDHEAKISPPMLAIKSGFTDIVKLFLETGSTRITWGLLKSNGLAFTALYWAATANFEDLVILLLPRKEFSQDLEKPCANQTPLVAAARNGYSGIVQVLLKSGARPDSIDETEGLSALSWAARIGHKAVVDCLLRWRDVDVNLRDRKLNWSPFQWAAAHSHEEIASSILREMCRRWGSQAPQGRIALLLEAAEKSQLEALKILLQQDDLKPDSTDRQDGRTALSLAAEHGQIRVVQLLIGDEDTNVNSVDPDLKTPLMWAADKGHDKIVHVLSACPKVDVNALDSKNRSAYDWARMQGKTDVCKLLKGLQRPHEHKGGAHQESSASPVASRLS</sequence>
<evidence type="ECO:0000313" key="7">
    <source>
        <dbReference type="Proteomes" id="UP000054266"/>
    </source>
</evidence>